<sequence>MSIPFRAITAFHAAARTGSMQQAAEILGVTPSAVSQQIQIIETHIGVRLFSRKGRKSVLTEAGERYYEMIRDEVDRITAATERMRGLNSYTALNVRIAPTFATKWVMPRLDQFLELHPDIELRLDATNEPPDFARENIDLEIRHGAGPWRGLHVECLAVEPMEVLCSPDYAAAGSLRPADLEGHRLIHSVKNVVQWSDWFQHQGHPMPSQPRRVLFDRAHMSIDLAVNGHGLALESCLTASAEIASGHLVRAISGTSPITQKSLWLVCPQSHLNRRKVRRFCDWLRSTLTEFAPSSSS</sequence>
<proteinExistence type="inferred from homology"/>
<feature type="domain" description="HTH lysR-type" evidence="5">
    <location>
        <begin position="3"/>
        <end position="60"/>
    </location>
</feature>
<dbReference type="SUPFAM" id="SSF53850">
    <property type="entry name" value="Periplasmic binding protein-like II"/>
    <property type="match status" value="1"/>
</dbReference>
<keyword evidence="3" id="KW-0238">DNA-binding</keyword>
<name>A0A1M4MV86_9RHOB</name>
<dbReference type="PANTHER" id="PTHR30537:SF5">
    <property type="entry name" value="HTH-TYPE TRANSCRIPTIONAL ACTIVATOR TTDR-RELATED"/>
    <property type="match status" value="1"/>
</dbReference>
<dbReference type="PANTHER" id="PTHR30537">
    <property type="entry name" value="HTH-TYPE TRANSCRIPTIONAL REGULATOR"/>
    <property type="match status" value="1"/>
</dbReference>
<protein>
    <recommendedName>
        <fullName evidence="5">HTH lysR-type domain-containing protein</fullName>
    </recommendedName>
</protein>
<dbReference type="FunFam" id="1.10.10.10:FF:000001">
    <property type="entry name" value="LysR family transcriptional regulator"/>
    <property type="match status" value="1"/>
</dbReference>
<evidence type="ECO:0000313" key="6">
    <source>
        <dbReference type="EMBL" id="SCM66181.1"/>
    </source>
</evidence>
<dbReference type="InterPro" id="IPR005119">
    <property type="entry name" value="LysR_subst-bd"/>
</dbReference>
<dbReference type="CDD" id="cd08432">
    <property type="entry name" value="PBP2_GcdR_TrpI_HvrB_AmpR_like"/>
    <property type="match status" value="1"/>
</dbReference>
<evidence type="ECO:0000256" key="3">
    <source>
        <dbReference type="ARBA" id="ARBA00023125"/>
    </source>
</evidence>
<evidence type="ECO:0000256" key="4">
    <source>
        <dbReference type="ARBA" id="ARBA00023163"/>
    </source>
</evidence>
<dbReference type="EMBL" id="FMJB01000015">
    <property type="protein sequence ID" value="SCM66181.1"/>
    <property type="molecule type" value="Genomic_DNA"/>
</dbReference>
<dbReference type="AlphaFoldDB" id="A0A1M4MV86"/>
<dbReference type="Proteomes" id="UP000184085">
    <property type="component" value="Unassembled WGS sequence"/>
</dbReference>
<dbReference type="Pfam" id="PF00126">
    <property type="entry name" value="HTH_1"/>
    <property type="match status" value="1"/>
</dbReference>
<dbReference type="GO" id="GO:0043565">
    <property type="term" value="F:sequence-specific DNA binding"/>
    <property type="evidence" value="ECO:0007669"/>
    <property type="project" value="TreeGrafter"/>
</dbReference>
<dbReference type="InterPro" id="IPR000847">
    <property type="entry name" value="LysR_HTH_N"/>
</dbReference>
<dbReference type="InterPro" id="IPR036390">
    <property type="entry name" value="WH_DNA-bd_sf"/>
</dbReference>
<dbReference type="GO" id="GO:0003700">
    <property type="term" value="F:DNA-binding transcription factor activity"/>
    <property type="evidence" value="ECO:0007669"/>
    <property type="project" value="InterPro"/>
</dbReference>
<keyword evidence="4" id="KW-0804">Transcription</keyword>
<dbReference type="Gene3D" id="1.10.10.10">
    <property type="entry name" value="Winged helix-like DNA-binding domain superfamily/Winged helix DNA-binding domain"/>
    <property type="match status" value="1"/>
</dbReference>
<accession>A0A1M4MV86</accession>
<dbReference type="GO" id="GO:0006351">
    <property type="term" value="P:DNA-templated transcription"/>
    <property type="evidence" value="ECO:0007669"/>
    <property type="project" value="TreeGrafter"/>
</dbReference>
<dbReference type="Pfam" id="PF03466">
    <property type="entry name" value="LysR_substrate"/>
    <property type="match status" value="1"/>
</dbReference>
<organism evidence="6 7">
    <name type="scientific">Donghicola eburneus</name>
    <dbReference type="NCBI Taxonomy" id="393278"/>
    <lineage>
        <taxon>Bacteria</taxon>
        <taxon>Pseudomonadati</taxon>
        <taxon>Pseudomonadota</taxon>
        <taxon>Alphaproteobacteria</taxon>
        <taxon>Rhodobacterales</taxon>
        <taxon>Roseobacteraceae</taxon>
        <taxon>Donghicola</taxon>
    </lineage>
</organism>
<dbReference type="SUPFAM" id="SSF46785">
    <property type="entry name" value="Winged helix' DNA-binding domain"/>
    <property type="match status" value="1"/>
</dbReference>
<evidence type="ECO:0000256" key="2">
    <source>
        <dbReference type="ARBA" id="ARBA00023015"/>
    </source>
</evidence>
<comment type="similarity">
    <text evidence="1">Belongs to the LysR transcriptional regulatory family.</text>
</comment>
<reference evidence="7" key="1">
    <citation type="submission" date="2016-09" db="EMBL/GenBank/DDBJ databases">
        <authorList>
            <person name="Wibberg D."/>
        </authorList>
    </citation>
    <scope>NUCLEOTIDE SEQUENCE [LARGE SCALE GENOMIC DNA]</scope>
</reference>
<keyword evidence="7" id="KW-1185">Reference proteome</keyword>
<dbReference type="InterPro" id="IPR058163">
    <property type="entry name" value="LysR-type_TF_proteobact-type"/>
</dbReference>
<gene>
    <name evidence="6" type="ORF">KARMA_0354</name>
</gene>
<evidence type="ECO:0000256" key="1">
    <source>
        <dbReference type="ARBA" id="ARBA00009437"/>
    </source>
</evidence>
<evidence type="ECO:0000313" key="7">
    <source>
        <dbReference type="Proteomes" id="UP000184085"/>
    </source>
</evidence>
<dbReference type="RefSeq" id="WP_072703099.1">
    <property type="nucleotide sequence ID" value="NZ_FMJB01000015.1"/>
</dbReference>
<keyword evidence="2" id="KW-0805">Transcription regulation</keyword>
<dbReference type="PROSITE" id="PS50931">
    <property type="entry name" value="HTH_LYSR"/>
    <property type="match status" value="1"/>
</dbReference>
<evidence type="ECO:0000259" key="5">
    <source>
        <dbReference type="PROSITE" id="PS50931"/>
    </source>
</evidence>
<dbReference type="Gene3D" id="3.40.190.10">
    <property type="entry name" value="Periplasmic binding protein-like II"/>
    <property type="match status" value="2"/>
</dbReference>
<dbReference type="InterPro" id="IPR036388">
    <property type="entry name" value="WH-like_DNA-bd_sf"/>
</dbReference>